<accession>A0A2T2P0V5</accession>
<keyword evidence="1" id="KW-0472">Membrane</keyword>
<keyword evidence="1" id="KW-1133">Transmembrane helix</keyword>
<feature type="transmembrane region" description="Helical" evidence="1">
    <location>
        <begin position="39"/>
        <end position="59"/>
    </location>
</feature>
<name>A0A2T2P0V5_CORCC</name>
<keyword evidence="3" id="KW-1185">Reference proteome</keyword>
<evidence type="ECO:0000256" key="1">
    <source>
        <dbReference type="SAM" id="Phobius"/>
    </source>
</evidence>
<dbReference type="EMBL" id="KZ678131">
    <property type="protein sequence ID" value="PSN71146.1"/>
    <property type="molecule type" value="Genomic_DNA"/>
</dbReference>
<evidence type="ECO:0000313" key="2">
    <source>
        <dbReference type="EMBL" id="PSN71146.1"/>
    </source>
</evidence>
<proteinExistence type="predicted"/>
<sequence>MENCPAGRWSILLGCILGYRGGGRCCLLCVTRSLRERPWFAVICPTYTTVIFLLIAYSVRILACMNLSSEGLIADLIDLSGSSNSNRRVGRSNTTVICPTSKTILTWHVKSRDSILTWASQPLERCNTTNFPVT</sequence>
<dbReference type="Proteomes" id="UP000240883">
    <property type="component" value="Unassembled WGS sequence"/>
</dbReference>
<dbReference type="AlphaFoldDB" id="A0A2T2P0V5"/>
<protein>
    <submittedName>
        <fullName evidence="2">Uncharacterized protein</fullName>
    </submittedName>
</protein>
<gene>
    <name evidence="2" type="ORF">BS50DRAFT_275057</name>
</gene>
<organism evidence="2 3">
    <name type="scientific">Corynespora cassiicola Philippines</name>
    <dbReference type="NCBI Taxonomy" id="1448308"/>
    <lineage>
        <taxon>Eukaryota</taxon>
        <taxon>Fungi</taxon>
        <taxon>Dikarya</taxon>
        <taxon>Ascomycota</taxon>
        <taxon>Pezizomycotina</taxon>
        <taxon>Dothideomycetes</taxon>
        <taxon>Pleosporomycetidae</taxon>
        <taxon>Pleosporales</taxon>
        <taxon>Corynesporascaceae</taxon>
        <taxon>Corynespora</taxon>
    </lineage>
</organism>
<evidence type="ECO:0000313" key="3">
    <source>
        <dbReference type="Proteomes" id="UP000240883"/>
    </source>
</evidence>
<reference evidence="2 3" key="1">
    <citation type="journal article" date="2018" name="Front. Microbiol.">
        <title>Genome-Wide Analysis of Corynespora cassiicola Leaf Fall Disease Putative Effectors.</title>
        <authorList>
            <person name="Lopez D."/>
            <person name="Ribeiro S."/>
            <person name="Label P."/>
            <person name="Fumanal B."/>
            <person name="Venisse J.S."/>
            <person name="Kohler A."/>
            <person name="de Oliveira R.R."/>
            <person name="Labutti K."/>
            <person name="Lipzen A."/>
            <person name="Lail K."/>
            <person name="Bauer D."/>
            <person name="Ohm R.A."/>
            <person name="Barry K.W."/>
            <person name="Spatafora J."/>
            <person name="Grigoriev I.V."/>
            <person name="Martin F.M."/>
            <person name="Pujade-Renaud V."/>
        </authorList>
    </citation>
    <scope>NUCLEOTIDE SEQUENCE [LARGE SCALE GENOMIC DNA]</scope>
    <source>
        <strain evidence="2 3">Philippines</strain>
    </source>
</reference>
<keyword evidence="1" id="KW-0812">Transmembrane</keyword>